<dbReference type="KEGG" id="kor:AWR26_09800"/>
<reference evidence="1 3" key="2">
    <citation type="submission" date="2021-03" db="EMBL/GenBank/DDBJ databases">
        <authorList>
            <person name="Li Y."/>
            <person name="Li S."/>
            <person name="Chen M."/>
            <person name="Peng G."/>
            <person name="Tan Z."/>
            <person name="An Q."/>
        </authorList>
    </citation>
    <scope>NUCLEOTIDE SEQUENCE [LARGE SCALE GENOMIC DNA]</scope>
    <source>
        <strain evidence="1 3">Ola 51</strain>
    </source>
</reference>
<name>A0AA94H4I9_9ENTR</name>
<accession>A0AA94H4I9</accession>
<dbReference type="AlphaFoldDB" id="A0AA94H4I9"/>
<evidence type="ECO:0000313" key="2">
    <source>
        <dbReference type="EMBL" id="SFC57872.1"/>
    </source>
</evidence>
<reference evidence="2 4" key="1">
    <citation type="submission" date="2016-10" db="EMBL/GenBank/DDBJ databases">
        <authorList>
            <person name="Varghese N."/>
            <person name="Submissions S."/>
        </authorList>
    </citation>
    <scope>NUCLEOTIDE SEQUENCE [LARGE SCALE GENOMIC DNA]</scope>
    <source>
        <strain evidence="2 4">CGMCC 1.7012</strain>
    </source>
</reference>
<keyword evidence="3" id="KW-1185">Reference proteome</keyword>
<dbReference type="EMBL" id="CP014007">
    <property type="protein sequence ID" value="ANI82430.1"/>
    <property type="molecule type" value="Genomic_DNA"/>
</dbReference>
<dbReference type="Proteomes" id="UP000078227">
    <property type="component" value="Chromosome"/>
</dbReference>
<evidence type="ECO:0000313" key="1">
    <source>
        <dbReference type="EMBL" id="ANI82430.1"/>
    </source>
</evidence>
<evidence type="ECO:0000313" key="4">
    <source>
        <dbReference type="Proteomes" id="UP000182314"/>
    </source>
</evidence>
<evidence type="ECO:0000313" key="3">
    <source>
        <dbReference type="Proteomes" id="UP000078227"/>
    </source>
</evidence>
<dbReference type="Proteomes" id="UP000182314">
    <property type="component" value="Unassembled WGS sequence"/>
</dbReference>
<gene>
    <name evidence="1" type="ORF">AWR26_09800</name>
    <name evidence="2" type="ORF">SAMN05216286_2775</name>
</gene>
<proteinExistence type="predicted"/>
<dbReference type="EMBL" id="FOKO01000003">
    <property type="protein sequence ID" value="SFC57872.1"/>
    <property type="molecule type" value="Genomic_DNA"/>
</dbReference>
<organism evidence="2 4">
    <name type="scientific">Kosakonia oryzae</name>
    <dbReference type="NCBI Taxonomy" id="497725"/>
    <lineage>
        <taxon>Bacteria</taxon>
        <taxon>Pseudomonadati</taxon>
        <taxon>Pseudomonadota</taxon>
        <taxon>Gammaproteobacteria</taxon>
        <taxon>Enterobacterales</taxon>
        <taxon>Enterobacteriaceae</taxon>
        <taxon>Kosakonia</taxon>
    </lineage>
</organism>
<dbReference type="RefSeq" id="WP_064565490.1">
    <property type="nucleotide sequence ID" value="NZ_CP014007.2"/>
</dbReference>
<protein>
    <submittedName>
        <fullName evidence="2">Uncharacterized protein</fullName>
    </submittedName>
</protein>
<sequence length="203" mass="23754">MWDFLRLFGRRNIPAVWKQGKVRCIILDDLKYTQPDNYAFIRKKYPDYRDVLFGGVSRGLCADLNENDKLIIVSHSSEFGLRYALRTDDFLHYLKLWDLKRIGVLKFHCCNIGERDWLNILGAKMLRDGISFSYISGPCSPGKKGHYYHNIHEGLTYTPGKYKILKGNIPRDFTGTRYVRKNGIQVFPRDPNKPNLFRPFTNN</sequence>